<dbReference type="RefSeq" id="WP_249284230.1">
    <property type="nucleotide sequence ID" value="NZ_JACRSO010000001.1"/>
</dbReference>
<dbReference type="CDD" id="cd01335">
    <property type="entry name" value="Radical_SAM"/>
    <property type="match status" value="1"/>
</dbReference>
<dbReference type="InterPro" id="IPR058240">
    <property type="entry name" value="rSAM_sf"/>
</dbReference>
<dbReference type="Pfam" id="PF04055">
    <property type="entry name" value="Radical_SAM"/>
    <property type="match status" value="1"/>
</dbReference>
<dbReference type="PIRSF" id="PIRSF004869">
    <property type="entry name" value="PflX_prd"/>
    <property type="match status" value="1"/>
</dbReference>
<accession>A0A926CYY4</accession>
<dbReference type="InterPro" id="IPR016431">
    <property type="entry name" value="Pyrv-formate_lyase-activ_prd"/>
</dbReference>
<name>A0A926CYY4_9FIRM</name>
<dbReference type="GO" id="GO:0003824">
    <property type="term" value="F:catalytic activity"/>
    <property type="evidence" value="ECO:0007669"/>
    <property type="project" value="InterPro"/>
</dbReference>
<evidence type="ECO:0000313" key="8">
    <source>
        <dbReference type="Proteomes" id="UP000654279"/>
    </source>
</evidence>
<sequence length="297" mass="32568">MANCNLCPRNCNAPRGEKEGTGFCGMGTLPVLARAALHFWEEPFISGARGSGTVFFSGCALGCVFCQNDVISRQRFGQVLTVEQLAGVFQSLERQGAHNINLVNPTHFVPAIVQALKCYRPRIPIVYNSGGYEKPSTLRALRGLVDIYLPDFKYISPETAARYAGAPDYFAVAAEAIEEMALQTGPLQLDEDGLLQRGLVVRHLVLPGHVKESRAILRYLKEALPPGCAVSLMGQYVPCGRASQFPEIDRPLTAREYDRAVQTFMELDFDHGFVQERGAASKAFIPDFSLQGLPEQG</sequence>
<keyword evidence="2 5" id="KW-0479">Metal-binding</keyword>
<evidence type="ECO:0000256" key="1">
    <source>
        <dbReference type="ARBA" id="ARBA00022691"/>
    </source>
</evidence>
<evidence type="ECO:0000256" key="5">
    <source>
        <dbReference type="PIRSR" id="PIRSR004869-50"/>
    </source>
</evidence>
<protein>
    <submittedName>
        <fullName evidence="7">Radical SAM protein</fullName>
    </submittedName>
</protein>
<evidence type="ECO:0000313" key="7">
    <source>
        <dbReference type="EMBL" id="MBC8528191.1"/>
    </source>
</evidence>
<feature type="binding site" evidence="5">
    <location>
        <position position="59"/>
    </location>
    <ligand>
        <name>[4Fe-4S] cluster</name>
        <dbReference type="ChEBI" id="CHEBI:49883"/>
        <note>4Fe-4S-S-AdoMet</note>
    </ligand>
</feature>
<dbReference type="AlphaFoldDB" id="A0A926CYY4"/>
<proteinExistence type="predicted"/>
<organism evidence="7 8">
    <name type="scientific">Luoshenia tenuis</name>
    <dbReference type="NCBI Taxonomy" id="2763654"/>
    <lineage>
        <taxon>Bacteria</taxon>
        <taxon>Bacillati</taxon>
        <taxon>Bacillota</taxon>
        <taxon>Clostridia</taxon>
        <taxon>Christensenellales</taxon>
        <taxon>Christensenellaceae</taxon>
        <taxon>Luoshenia</taxon>
    </lineage>
</organism>
<feature type="domain" description="Radical SAM core" evidence="6">
    <location>
        <begin position="54"/>
        <end position="180"/>
    </location>
</feature>
<dbReference type="SFLD" id="SFLDG01099">
    <property type="entry name" value="Uncharacterised_Radical_SAM_Su"/>
    <property type="match status" value="1"/>
</dbReference>
<keyword evidence="1 5" id="KW-0949">S-adenosyl-L-methionine</keyword>
<dbReference type="SFLD" id="SFLDS00029">
    <property type="entry name" value="Radical_SAM"/>
    <property type="match status" value="1"/>
</dbReference>
<dbReference type="PANTHER" id="PTHR43075">
    <property type="entry name" value="FORMATE LYASE ACTIVATING ENZYME, PUTATIVE (AFU_ORTHOLOGUE AFUA_2G15630)-RELATED"/>
    <property type="match status" value="1"/>
</dbReference>
<keyword evidence="3 5" id="KW-0408">Iron</keyword>
<evidence type="ECO:0000259" key="6">
    <source>
        <dbReference type="Pfam" id="PF04055"/>
    </source>
</evidence>
<dbReference type="GO" id="GO:0051536">
    <property type="term" value="F:iron-sulfur cluster binding"/>
    <property type="evidence" value="ECO:0007669"/>
    <property type="project" value="UniProtKB-KW"/>
</dbReference>
<dbReference type="InterPro" id="IPR007197">
    <property type="entry name" value="rSAM"/>
</dbReference>
<keyword evidence="4 5" id="KW-0411">Iron-sulfur</keyword>
<dbReference type="Proteomes" id="UP000654279">
    <property type="component" value="Unassembled WGS sequence"/>
</dbReference>
<dbReference type="Gene3D" id="3.20.20.70">
    <property type="entry name" value="Aldolase class I"/>
    <property type="match status" value="1"/>
</dbReference>
<gene>
    <name evidence="7" type="ORF">H8699_01895</name>
</gene>
<dbReference type="EMBL" id="JACRSO010000001">
    <property type="protein sequence ID" value="MBC8528191.1"/>
    <property type="molecule type" value="Genomic_DNA"/>
</dbReference>
<feature type="binding site" evidence="5">
    <location>
        <position position="63"/>
    </location>
    <ligand>
        <name>[4Fe-4S] cluster</name>
        <dbReference type="ChEBI" id="CHEBI:49883"/>
        <note>4Fe-4S-S-AdoMet</note>
    </ligand>
</feature>
<dbReference type="SUPFAM" id="SSF102114">
    <property type="entry name" value="Radical SAM enzymes"/>
    <property type="match status" value="1"/>
</dbReference>
<keyword evidence="8" id="KW-1185">Reference proteome</keyword>
<evidence type="ECO:0000256" key="3">
    <source>
        <dbReference type="ARBA" id="ARBA00023004"/>
    </source>
</evidence>
<evidence type="ECO:0000256" key="2">
    <source>
        <dbReference type="ARBA" id="ARBA00022723"/>
    </source>
</evidence>
<comment type="cofactor">
    <cofactor evidence="5">
        <name>[4Fe-4S] cluster</name>
        <dbReference type="ChEBI" id="CHEBI:49883"/>
    </cofactor>
    <text evidence="5">Binds 1 [4Fe-4S] cluster. The cluster is coordinated with 3 cysteines and an exchangeable S-adenosyl-L-methionine.</text>
</comment>
<reference evidence="7" key="1">
    <citation type="submission" date="2020-08" db="EMBL/GenBank/DDBJ databases">
        <title>Genome public.</title>
        <authorList>
            <person name="Liu C."/>
            <person name="Sun Q."/>
        </authorList>
    </citation>
    <scope>NUCLEOTIDE SEQUENCE</scope>
    <source>
        <strain evidence="7">NSJ-44</strain>
    </source>
</reference>
<feature type="binding site" evidence="5">
    <location>
        <position position="66"/>
    </location>
    <ligand>
        <name>[4Fe-4S] cluster</name>
        <dbReference type="ChEBI" id="CHEBI:49883"/>
        <note>4Fe-4S-S-AdoMet</note>
    </ligand>
</feature>
<dbReference type="InterPro" id="IPR013785">
    <property type="entry name" value="Aldolase_TIM"/>
</dbReference>
<dbReference type="InterPro" id="IPR040085">
    <property type="entry name" value="MJ0674-like"/>
</dbReference>
<dbReference type="PANTHER" id="PTHR43075:SF1">
    <property type="entry name" value="FORMATE LYASE ACTIVATING ENZYME, PUTATIVE (AFU_ORTHOLOGUE AFUA_2G15630)-RELATED"/>
    <property type="match status" value="1"/>
</dbReference>
<evidence type="ECO:0000256" key="4">
    <source>
        <dbReference type="ARBA" id="ARBA00023014"/>
    </source>
</evidence>
<comment type="caution">
    <text evidence="7">The sequence shown here is derived from an EMBL/GenBank/DDBJ whole genome shotgun (WGS) entry which is preliminary data.</text>
</comment>
<dbReference type="GO" id="GO:0046872">
    <property type="term" value="F:metal ion binding"/>
    <property type="evidence" value="ECO:0007669"/>
    <property type="project" value="UniProtKB-KW"/>
</dbReference>